<dbReference type="EMBL" id="CM017875">
    <property type="protein sequence ID" value="KAG1339247.1"/>
    <property type="molecule type" value="Genomic_DNA"/>
</dbReference>
<protein>
    <submittedName>
        <fullName evidence="1">Uncharacterized protein</fullName>
    </submittedName>
</protein>
<reference evidence="1" key="1">
    <citation type="journal article" date="2017" name="Gigascience">
        <title>The genome draft of coconut (Cocos nucifera).</title>
        <authorList>
            <person name="Xiao Y."/>
            <person name="Xu P."/>
            <person name="Fan H."/>
            <person name="Baudouin L."/>
            <person name="Xia W."/>
            <person name="Bocs S."/>
            <person name="Xu J."/>
            <person name="Li Q."/>
            <person name="Guo A."/>
            <person name="Zhou L."/>
            <person name="Li J."/>
            <person name="Wu Y."/>
            <person name="Ma Z."/>
            <person name="Armero A."/>
            <person name="Issali A.E."/>
            <person name="Liu N."/>
            <person name="Peng M."/>
            <person name="Yang Y."/>
        </authorList>
    </citation>
    <scope>NUCLEOTIDE SEQUENCE</scope>
    <source>
        <tissue evidence="1">Spear leaf of Hainan Tall coconut</tissue>
    </source>
</reference>
<dbReference type="AlphaFoldDB" id="A0A8K0N105"/>
<keyword evidence="2" id="KW-1185">Reference proteome</keyword>
<dbReference type="Proteomes" id="UP000797356">
    <property type="component" value="Chromosome 4"/>
</dbReference>
<evidence type="ECO:0000313" key="2">
    <source>
        <dbReference type="Proteomes" id="UP000797356"/>
    </source>
</evidence>
<name>A0A8K0N105_COCNU</name>
<reference evidence="1" key="2">
    <citation type="submission" date="2019-07" db="EMBL/GenBank/DDBJ databases">
        <authorList>
            <person name="Yang Y."/>
            <person name="Bocs S."/>
            <person name="Baudouin L."/>
        </authorList>
    </citation>
    <scope>NUCLEOTIDE SEQUENCE</scope>
    <source>
        <tissue evidence="1">Spear leaf of Hainan Tall coconut</tissue>
    </source>
</reference>
<comment type="caution">
    <text evidence="1">The sequence shown here is derived from an EMBL/GenBank/DDBJ whole genome shotgun (WGS) entry which is preliminary data.</text>
</comment>
<proteinExistence type="predicted"/>
<gene>
    <name evidence="1" type="ORF">COCNU_04G015530</name>
</gene>
<sequence length="91" mass="10011">MECHLPTPTGTPELGFSFDKGMPAMVNKMEATEGNDVLVNINTMKKAIMHLNGKTLPQLFITMVGSCTIAKKVHHAGIMLHSLCYAVFLRH</sequence>
<organism evidence="1 2">
    <name type="scientific">Cocos nucifera</name>
    <name type="common">Coconut palm</name>
    <dbReference type="NCBI Taxonomy" id="13894"/>
    <lineage>
        <taxon>Eukaryota</taxon>
        <taxon>Viridiplantae</taxon>
        <taxon>Streptophyta</taxon>
        <taxon>Embryophyta</taxon>
        <taxon>Tracheophyta</taxon>
        <taxon>Spermatophyta</taxon>
        <taxon>Magnoliopsida</taxon>
        <taxon>Liliopsida</taxon>
        <taxon>Arecaceae</taxon>
        <taxon>Arecoideae</taxon>
        <taxon>Cocoseae</taxon>
        <taxon>Attaleinae</taxon>
        <taxon>Cocos</taxon>
    </lineage>
</organism>
<evidence type="ECO:0000313" key="1">
    <source>
        <dbReference type="EMBL" id="KAG1339247.1"/>
    </source>
</evidence>
<accession>A0A8K0N105</accession>